<name>A0A377FQA6_9BACL</name>
<evidence type="ECO:0000313" key="5">
    <source>
        <dbReference type="Proteomes" id="UP000254060"/>
    </source>
</evidence>
<dbReference type="Gene3D" id="3.40.630.30">
    <property type="match status" value="1"/>
</dbReference>
<evidence type="ECO:0000313" key="4">
    <source>
        <dbReference type="EMBL" id="STO06888.1"/>
    </source>
</evidence>
<dbReference type="CDD" id="cd04301">
    <property type="entry name" value="NAT_SF"/>
    <property type="match status" value="1"/>
</dbReference>
<protein>
    <submittedName>
        <fullName evidence="4">Ribosomal-protein-alanine acetyltransferase</fullName>
    </submittedName>
</protein>
<dbReference type="STRING" id="1397694.GCA_000702585_00748"/>
<dbReference type="RefSeq" id="WP_029334084.1">
    <property type="nucleotide sequence ID" value="NZ_UGGP01000001.1"/>
</dbReference>
<dbReference type="SUPFAM" id="SSF55729">
    <property type="entry name" value="Acyl-CoA N-acyltransferases (Nat)"/>
    <property type="match status" value="1"/>
</dbReference>
<reference evidence="4 5" key="1">
    <citation type="submission" date="2018-06" db="EMBL/GenBank/DDBJ databases">
        <authorList>
            <consortium name="Pathogen Informatics"/>
            <person name="Doyle S."/>
        </authorList>
    </citation>
    <scope>NUCLEOTIDE SEQUENCE [LARGE SCALE GENOMIC DNA]</scope>
    <source>
        <strain evidence="4 5">NCTC13163</strain>
    </source>
</reference>
<organism evidence="4 5">
    <name type="scientific">Exiguobacterium aurantiacum</name>
    <dbReference type="NCBI Taxonomy" id="33987"/>
    <lineage>
        <taxon>Bacteria</taxon>
        <taxon>Bacillati</taxon>
        <taxon>Bacillota</taxon>
        <taxon>Bacilli</taxon>
        <taxon>Bacillales</taxon>
        <taxon>Bacillales Family XII. Incertae Sedis</taxon>
        <taxon>Exiguobacterium</taxon>
    </lineage>
</organism>
<evidence type="ECO:0000256" key="2">
    <source>
        <dbReference type="ARBA" id="ARBA00023315"/>
    </source>
</evidence>
<keyword evidence="1 4" id="KW-0808">Transferase</keyword>
<dbReference type="EMBL" id="UGGP01000001">
    <property type="protein sequence ID" value="STO06888.1"/>
    <property type="molecule type" value="Genomic_DNA"/>
</dbReference>
<dbReference type="InterPro" id="IPR000182">
    <property type="entry name" value="GNAT_dom"/>
</dbReference>
<dbReference type="GO" id="GO:0016747">
    <property type="term" value="F:acyltransferase activity, transferring groups other than amino-acyl groups"/>
    <property type="evidence" value="ECO:0007669"/>
    <property type="project" value="InterPro"/>
</dbReference>
<accession>A0A377FQA6</accession>
<dbReference type="InterPro" id="IPR016181">
    <property type="entry name" value="Acyl_CoA_acyltransferase"/>
</dbReference>
<dbReference type="PANTHER" id="PTHR43800:SF1">
    <property type="entry name" value="PEPTIDYL-LYSINE N-ACETYLTRANSFERASE YJAB"/>
    <property type="match status" value="1"/>
</dbReference>
<dbReference type="AlphaFoldDB" id="A0A377FQA6"/>
<proteinExistence type="predicted"/>
<dbReference type="OrthoDB" id="360261at2"/>
<keyword evidence="2" id="KW-0012">Acyltransferase</keyword>
<evidence type="ECO:0000256" key="1">
    <source>
        <dbReference type="ARBA" id="ARBA00022679"/>
    </source>
</evidence>
<dbReference type="PANTHER" id="PTHR43800">
    <property type="entry name" value="PEPTIDYL-LYSINE N-ACETYLTRANSFERASE YJAB"/>
    <property type="match status" value="1"/>
</dbReference>
<evidence type="ECO:0000259" key="3">
    <source>
        <dbReference type="PROSITE" id="PS51186"/>
    </source>
</evidence>
<feature type="domain" description="N-acetyltransferase" evidence="3">
    <location>
        <begin position="11"/>
        <end position="157"/>
    </location>
</feature>
<dbReference type="PROSITE" id="PS51186">
    <property type="entry name" value="GNAT"/>
    <property type="match status" value="1"/>
</dbReference>
<gene>
    <name evidence="4" type="ORF">NCTC13163_00228</name>
</gene>
<dbReference type="Proteomes" id="UP000254060">
    <property type="component" value="Unassembled WGS sequence"/>
</dbReference>
<dbReference type="Pfam" id="PF00583">
    <property type="entry name" value="Acetyltransf_1"/>
    <property type="match status" value="1"/>
</dbReference>
<sequence>MMRFLQTRDADLIATLNRPIHEHHLQLMPSFFAPYDHSRIRDTIADTMKQSGHHFIIGKFEEEPIGYVWFEEIVSKGTAFRQQIRTLYVRQISILPTHKRNGFGRQMMEYVEQWAHAHDFASIELDYWVANKEASRFYDQMGFQAKRQIVTKHLRDN</sequence>